<dbReference type="AlphaFoldDB" id="A0A319E6W3"/>
<dbReference type="STRING" id="1448318.A0A319E6W3"/>
<keyword evidence="2" id="KW-1133">Transmembrane helix</keyword>
<feature type="compositionally biased region" description="Basic and acidic residues" evidence="1">
    <location>
        <begin position="43"/>
        <end position="56"/>
    </location>
</feature>
<dbReference type="PANTHER" id="PTHR35043:SF7">
    <property type="entry name" value="TRANSCRIPTION FACTOR DOMAIN-CONTAINING PROTEIN"/>
    <property type="match status" value="1"/>
</dbReference>
<evidence type="ECO:0000313" key="3">
    <source>
        <dbReference type="EMBL" id="PYI05140.1"/>
    </source>
</evidence>
<feature type="transmembrane region" description="Helical" evidence="2">
    <location>
        <begin position="83"/>
        <end position="100"/>
    </location>
</feature>
<evidence type="ECO:0000313" key="4">
    <source>
        <dbReference type="Proteomes" id="UP000248423"/>
    </source>
</evidence>
<feature type="compositionally biased region" description="Polar residues" evidence="1">
    <location>
        <begin position="57"/>
        <end position="69"/>
    </location>
</feature>
<name>A0A319E6W3_ASPSB</name>
<proteinExistence type="predicted"/>
<feature type="transmembrane region" description="Helical" evidence="2">
    <location>
        <begin position="174"/>
        <end position="192"/>
    </location>
</feature>
<protein>
    <submittedName>
        <fullName evidence="3">Uncharacterized protein</fullName>
    </submittedName>
</protein>
<keyword evidence="2" id="KW-0472">Membrane</keyword>
<organism evidence="3 4">
    <name type="scientific">Aspergillus sclerotiicarbonarius (strain CBS 121057 / IBT 28362)</name>
    <dbReference type="NCBI Taxonomy" id="1448318"/>
    <lineage>
        <taxon>Eukaryota</taxon>
        <taxon>Fungi</taxon>
        <taxon>Dikarya</taxon>
        <taxon>Ascomycota</taxon>
        <taxon>Pezizomycotina</taxon>
        <taxon>Eurotiomycetes</taxon>
        <taxon>Eurotiomycetidae</taxon>
        <taxon>Eurotiales</taxon>
        <taxon>Aspergillaceae</taxon>
        <taxon>Aspergillus</taxon>
        <taxon>Aspergillus subgen. Circumdati</taxon>
    </lineage>
</organism>
<dbReference type="EMBL" id="KZ826361">
    <property type="protein sequence ID" value="PYI05140.1"/>
    <property type="molecule type" value="Genomic_DNA"/>
</dbReference>
<keyword evidence="2" id="KW-0812">Transmembrane</keyword>
<evidence type="ECO:0000256" key="2">
    <source>
        <dbReference type="SAM" id="Phobius"/>
    </source>
</evidence>
<sequence>MYLVNVGKPRGVNLPIEILPKCLSRPEDVIRCLNAAQREVQEAAEKEKSSGAHDEPSQSNAKRQPGQSVGNSFQIEKIQDGSFMMLLVSSILFGGLHLIAWHFDFPTRVEQILWRVAALICVSIGPAICVLGFLVQYLDDLAKKAKDKRQSHSVDTDNKAWTWNRTAAGTFKTLSFLLTWSALLLTLGYILARLYLLVEVFRALCYLPPSAYIGTWAGNLPNID</sequence>
<keyword evidence="4" id="KW-1185">Reference proteome</keyword>
<dbReference type="Proteomes" id="UP000248423">
    <property type="component" value="Unassembled WGS sequence"/>
</dbReference>
<dbReference type="VEuPathDB" id="FungiDB:BO78DRAFT_398443"/>
<evidence type="ECO:0000256" key="1">
    <source>
        <dbReference type="SAM" id="MobiDB-lite"/>
    </source>
</evidence>
<accession>A0A319E6W3</accession>
<feature type="region of interest" description="Disordered" evidence="1">
    <location>
        <begin position="43"/>
        <end position="69"/>
    </location>
</feature>
<dbReference type="PANTHER" id="PTHR35043">
    <property type="entry name" value="TRANSCRIPTION FACTOR DOMAIN-CONTAINING PROTEIN"/>
    <property type="match status" value="1"/>
</dbReference>
<dbReference type="OrthoDB" id="3061561at2759"/>
<reference evidence="3 4" key="1">
    <citation type="submission" date="2018-02" db="EMBL/GenBank/DDBJ databases">
        <title>The genomes of Aspergillus section Nigri reveals drivers in fungal speciation.</title>
        <authorList>
            <consortium name="DOE Joint Genome Institute"/>
            <person name="Vesth T.C."/>
            <person name="Nybo J."/>
            <person name="Theobald S."/>
            <person name="Brandl J."/>
            <person name="Frisvad J.C."/>
            <person name="Nielsen K.F."/>
            <person name="Lyhne E.K."/>
            <person name="Kogle M.E."/>
            <person name="Kuo A."/>
            <person name="Riley R."/>
            <person name="Clum A."/>
            <person name="Nolan M."/>
            <person name="Lipzen A."/>
            <person name="Salamov A."/>
            <person name="Henrissat B."/>
            <person name="Wiebenga A."/>
            <person name="De vries R.P."/>
            <person name="Grigoriev I.V."/>
            <person name="Mortensen U.H."/>
            <person name="Andersen M.R."/>
            <person name="Baker S.E."/>
        </authorList>
    </citation>
    <scope>NUCLEOTIDE SEQUENCE [LARGE SCALE GENOMIC DNA]</scope>
    <source>
        <strain evidence="3 4">CBS 121057</strain>
    </source>
</reference>
<feature type="transmembrane region" description="Helical" evidence="2">
    <location>
        <begin position="112"/>
        <end position="138"/>
    </location>
</feature>
<gene>
    <name evidence="3" type="ORF">BO78DRAFT_398443</name>
</gene>